<dbReference type="PANTHER" id="PTHR21043:SF0">
    <property type="entry name" value="MITOCHONDRIAL ASSEMBLY OF RIBOSOMAL LARGE SUBUNIT PROTEIN 1"/>
    <property type="match status" value="1"/>
</dbReference>
<evidence type="ECO:0000256" key="1">
    <source>
        <dbReference type="ARBA" id="ARBA00010574"/>
    </source>
</evidence>
<evidence type="ECO:0000313" key="4">
    <source>
        <dbReference type="Proteomes" id="UP001431693"/>
    </source>
</evidence>
<keyword evidence="2" id="KW-0678">Repressor</keyword>
<dbReference type="PANTHER" id="PTHR21043">
    <property type="entry name" value="IOJAP SUPERFAMILY ORTHOLOG"/>
    <property type="match status" value="1"/>
</dbReference>
<dbReference type="Gene3D" id="3.30.460.10">
    <property type="entry name" value="Beta Polymerase, domain 2"/>
    <property type="match status" value="1"/>
</dbReference>
<dbReference type="Proteomes" id="UP001431693">
    <property type="component" value="Unassembled WGS sequence"/>
</dbReference>
<comment type="function">
    <text evidence="2">Functions as a ribosomal silencing factor. Interacts with ribosomal protein uL14 (rplN), blocking formation of intersubunit bridge B8. Prevents association of the 30S and 50S ribosomal subunits and the formation of functional ribosomes, thus repressing translation.</text>
</comment>
<evidence type="ECO:0000313" key="3">
    <source>
        <dbReference type="EMBL" id="MDJ1129031.1"/>
    </source>
</evidence>
<keyword evidence="4" id="KW-1185">Reference proteome</keyword>
<evidence type="ECO:0000256" key="2">
    <source>
        <dbReference type="HAMAP-Rule" id="MF_01477"/>
    </source>
</evidence>
<name>A0ABT6ZJ03_9ACTN</name>
<organism evidence="3 4">
    <name type="scientific">Kribbibacterium absianum</name>
    <dbReference type="NCBI Taxonomy" id="3044210"/>
    <lineage>
        <taxon>Bacteria</taxon>
        <taxon>Bacillati</taxon>
        <taxon>Actinomycetota</taxon>
        <taxon>Coriobacteriia</taxon>
        <taxon>Coriobacteriales</taxon>
        <taxon>Kribbibacteriaceae</taxon>
        <taxon>Kribbibacterium</taxon>
    </lineage>
</organism>
<comment type="subunit">
    <text evidence="2">Interacts with ribosomal protein uL14 (rplN).</text>
</comment>
<comment type="caution">
    <text evidence="3">The sequence shown here is derived from an EMBL/GenBank/DDBJ whole genome shotgun (WGS) entry which is preliminary data.</text>
</comment>
<keyword evidence="2" id="KW-0963">Cytoplasm</keyword>
<dbReference type="Pfam" id="PF02410">
    <property type="entry name" value="RsfS"/>
    <property type="match status" value="1"/>
</dbReference>
<gene>
    <name evidence="2 3" type="primary">rsfS</name>
    <name evidence="3" type="ORF">QJ043_02890</name>
</gene>
<comment type="subcellular location">
    <subcellularLocation>
        <location evidence="2">Cytoplasm</location>
    </subcellularLocation>
</comment>
<proteinExistence type="inferred from homology"/>
<comment type="similarity">
    <text evidence="1 2">Belongs to the Iojap/RsfS family.</text>
</comment>
<dbReference type="EMBL" id="JASJEX010000001">
    <property type="protein sequence ID" value="MDJ1129031.1"/>
    <property type="molecule type" value="Genomic_DNA"/>
</dbReference>
<dbReference type="InterPro" id="IPR004394">
    <property type="entry name" value="Iojap/RsfS/C7orf30"/>
</dbReference>
<dbReference type="InterPro" id="IPR043519">
    <property type="entry name" value="NT_sf"/>
</dbReference>
<dbReference type="NCBIfam" id="TIGR00090">
    <property type="entry name" value="rsfS_iojap_ybeB"/>
    <property type="match status" value="1"/>
</dbReference>
<protein>
    <recommendedName>
        <fullName evidence="2">Ribosomal silencing factor RsfS</fullName>
    </recommendedName>
</protein>
<keyword evidence="2" id="KW-0810">Translation regulation</keyword>
<dbReference type="RefSeq" id="WP_283712663.1">
    <property type="nucleotide sequence ID" value="NZ_JASJEW010000001.1"/>
</dbReference>
<sequence length="115" mass="12759">MAEAKEMAALAAAAADDKKAADVQVVDVTGKSDVCDYLVVCTCANNPQTNAVIDEVEERLRKDLDVKPLSVEGRQGQSWVLLDYGPVVVHVMQPEARDFYRIEKLWAEVPEREAR</sequence>
<accession>A0ABT6ZJ03</accession>
<dbReference type="SUPFAM" id="SSF81301">
    <property type="entry name" value="Nucleotidyltransferase"/>
    <property type="match status" value="1"/>
</dbReference>
<dbReference type="HAMAP" id="MF_01477">
    <property type="entry name" value="Iojap_RsfS"/>
    <property type="match status" value="1"/>
</dbReference>
<reference evidence="3" key="1">
    <citation type="submission" date="2023-05" db="EMBL/GenBank/DDBJ databases">
        <title>[olsenella] sp. nov., isolated from a pig farm feces dump.</title>
        <authorList>
            <person name="Chang Y.-H."/>
        </authorList>
    </citation>
    <scope>NUCLEOTIDE SEQUENCE</scope>
    <source>
        <strain evidence="3">YH-ols2217</strain>
    </source>
</reference>